<dbReference type="Pfam" id="PF01321">
    <property type="entry name" value="Creatinase_N"/>
    <property type="match status" value="1"/>
</dbReference>
<keyword evidence="1" id="KW-0645">Protease</keyword>
<evidence type="ECO:0000256" key="3">
    <source>
        <dbReference type="ARBA" id="ARBA00022801"/>
    </source>
</evidence>
<feature type="domain" description="Creatinase N-terminal" evidence="7">
    <location>
        <begin position="35"/>
        <end position="168"/>
    </location>
</feature>
<organism evidence="8 9">
    <name type="scientific">Idiomarina aquatica</name>
    <dbReference type="NCBI Taxonomy" id="1327752"/>
    <lineage>
        <taxon>Bacteria</taxon>
        <taxon>Pseudomonadati</taxon>
        <taxon>Pseudomonadota</taxon>
        <taxon>Gammaproteobacteria</taxon>
        <taxon>Alteromonadales</taxon>
        <taxon>Idiomarinaceae</taxon>
        <taxon>Idiomarina</taxon>
    </lineage>
</organism>
<evidence type="ECO:0000313" key="9">
    <source>
        <dbReference type="Proteomes" id="UP000295531"/>
    </source>
</evidence>
<evidence type="ECO:0000313" key="8">
    <source>
        <dbReference type="EMBL" id="TDP39115.1"/>
    </source>
</evidence>
<dbReference type="Pfam" id="PF00557">
    <property type="entry name" value="Peptidase_M24"/>
    <property type="match status" value="1"/>
</dbReference>
<dbReference type="Proteomes" id="UP000295531">
    <property type="component" value="Unassembled WGS sequence"/>
</dbReference>
<keyword evidence="9" id="KW-1185">Reference proteome</keyword>
<dbReference type="InterPro" id="IPR029149">
    <property type="entry name" value="Creatin/AminoP/Spt16_N"/>
</dbReference>
<dbReference type="InterPro" id="IPR001131">
    <property type="entry name" value="Peptidase_M24B_aminopep-P_CS"/>
</dbReference>
<evidence type="ECO:0000256" key="4">
    <source>
        <dbReference type="ARBA" id="ARBA00023049"/>
    </source>
</evidence>
<comment type="similarity">
    <text evidence="5">Belongs to the peptidase M24B family.</text>
</comment>
<evidence type="ECO:0000256" key="5">
    <source>
        <dbReference type="RuleBase" id="RU000590"/>
    </source>
</evidence>
<keyword evidence="4" id="KW-0482">Metalloprotease</keyword>
<dbReference type="AlphaFoldDB" id="A0A4V3CPS2"/>
<dbReference type="PROSITE" id="PS00491">
    <property type="entry name" value="PROLINE_PEPTIDASE"/>
    <property type="match status" value="1"/>
</dbReference>
<comment type="caution">
    <text evidence="8">The sequence shown here is derived from an EMBL/GenBank/DDBJ whole genome shotgun (WGS) entry which is preliminary data.</text>
</comment>
<dbReference type="OrthoDB" id="9761809at2"/>
<feature type="domain" description="Peptidase M24" evidence="6">
    <location>
        <begin position="177"/>
        <end position="382"/>
    </location>
</feature>
<dbReference type="RefSeq" id="WP_133538838.1">
    <property type="nucleotide sequence ID" value="NZ_SNXI01000003.1"/>
</dbReference>
<dbReference type="GO" id="GO:0046872">
    <property type="term" value="F:metal ion binding"/>
    <property type="evidence" value="ECO:0007669"/>
    <property type="project" value="UniProtKB-KW"/>
</dbReference>
<dbReference type="GO" id="GO:0006508">
    <property type="term" value="P:proteolysis"/>
    <property type="evidence" value="ECO:0007669"/>
    <property type="project" value="UniProtKB-KW"/>
</dbReference>
<dbReference type="InterPro" id="IPR050659">
    <property type="entry name" value="Peptidase_M24B"/>
</dbReference>
<gene>
    <name evidence="8" type="ORF">DEU29_10310</name>
</gene>
<evidence type="ECO:0000256" key="2">
    <source>
        <dbReference type="ARBA" id="ARBA00022723"/>
    </source>
</evidence>
<dbReference type="InterPro" id="IPR000994">
    <property type="entry name" value="Pept_M24"/>
</dbReference>
<dbReference type="EMBL" id="SNXI01000003">
    <property type="protein sequence ID" value="TDP39115.1"/>
    <property type="molecule type" value="Genomic_DNA"/>
</dbReference>
<keyword evidence="2 5" id="KW-0479">Metal-binding</keyword>
<sequence length="404" mass="44747">MTQGVGTLTAEQALNSLDGMTADLEPIQLSEYQARIKKAQALMQANGIDAMYVNAGTNLTYFTGLQWYASERLVGAIVPAQGDVTLIAPAFEVGSLTQAMVVPLNTLLWDEHESPYDHFVQFLQTQGLTEGKLALDESCSYSIIANLEERYPAAKMVDAKVITAACRMQKSEAELALIQRAMDMTLAVHRATAAMLHEGISASEVRAFIDEAHRRVGASGSFFCIVLFGQGTSYPHGVNYEQHLQKNDWVLIDTGCKLHGYHSDITRTYAFGEATHEQKTFWQYEQQLQLAAFNAAANGRACEEVDDAVRDELANIGLKDNYQLPGVPHRTGHGIGMDLHEWPYLVGGDKTLLAPGMCFSNEPMVIQPDKFGVRLEDHFYMSEQGPVWFTEPSRSLENPFNLDD</sequence>
<name>A0A4V3CPS2_9GAMM</name>
<dbReference type="GO" id="GO:0008237">
    <property type="term" value="F:metallopeptidase activity"/>
    <property type="evidence" value="ECO:0007669"/>
    <property type="project" value="UniProtKB-KW"/>
</dbReference>
<dbReference type="PANTHER" id="PTHR46112">
    <property type="entry name" value="AMINOPEPTIDASE"/>
    <property type="match status" value="1"/>
</dbReference>
<proteinExistence type="inferred from homology"/>
<dbReference type="SUPFAM" id="SSF53092">
    <property type="entry name" value="Creatinase/prolidase N-terminal domain"/>
    <property type="match status" value="1"/>
</dbReference>
<evidence type="ECO:0000259" key="7">
    <source>
        <dbReference type="Pfam" id="PF01321"/>
    </source>
</evidence>
<reference evidence="8 9" key="1">
    <citation type="submission" date="2019-03" db="EMBL/GenBank/DDBJ databases">
        <title>Freshwater and sediment microbial communities from various areas in North America, analyzing microbe dynamics in response to fracking.</title>
        <authorList>
            <person name="Lamendella R."/>
        </authorList>
    </citation>
    <scope>NUCLEOTIDE SEQUENCE [LARGE SCALE GENOMIC DNA]</scope>
    <source>
        <strain evidence="8 9">18_TX</strain>
    </source>
</reference>
<dbReference type="PANTHER" id="PTHR46112:SF3">
    <property type="entry name" value="AMINOPEPTIDASE YPDF"/>
    <property type="match status" value="1"/>
</dbReference>
<dbReference type="SUPFAM" id="SSF55920">
    <property type="entry name" value="Creatinase/aminopeptidase"/>
    <property type="match status" value="1"/>
</dbReference>
<keyword evidence="3" id="KW-0378">Hydrolase</keyword>
<dbReference type="Gene3D" id="3.90.230.10">
    <property type="entry name" value="Creatinase/methionine aminopeptidase superfamily"/>
    <property type="match status" value="1"/>
</dbReference>
<evidence type="ECO:0000256" key="1">
    <source>
        <dbReference type="ARBA" id="ARBA00022670"/>
    </source>
</evidence>
<evidence type="ECO:0000259" key="6">
    <source>
        <dbReference type="Pfam" id="PF00557"/>
    </source>
</evidence>
<dbReference type="InterPro" id="IPR000587">
    <property type="entry name" value="Creatinase_N"/>
</dbReference>
<dbReference type="InterPro" id="IPR036005">
    <property type="entry name" value="Creatinase/aminopeptidase-like"/>
</dbReference>
<dbReference type="Gene3D" id="3.40.350.10">
    <property type="entry name" value="Creatinase/prolidase N-terminal domain"/>
    <property type="match status" value="1"/>
</dbReference>
<accession>A0A4V3CPS2</accession>
<protein>
    <submittedName>
        <fullName evidence="8">Xaa-Pro dipeptidase</fullName>
    </submittedName>
</protein>